<accession>A0A399EDQ3</accession>
<evidence type="ECO:0000313" key="1">
    <source>
        <dbReference type="EMBL" id="RIH81090.1"/>
    </source>
</evidence>
<protein>
    <submittedName>
        <fullName evidence="1">Type IV pilus biogenesis/stability protein PilW</fullName>
    </submittedName>
</protein>
<dbReference type="AlphaFoldDB" id="A0A399EDQ3"/>
<name>A0A399EDQ3_9DEIN</name>
<gene>
    <name evidence="1" type="ORF">Mterra_03407</name>
</gene>
<dbReference type="Pfam" id="PF13431">
    <property type="entry name" value="TPR_17"/>
    <property type="match status" value="1"/>
</dbReference>
<proteinExistence type="predicted"/>
<organism evidence="1 2">
    <name type="scientific">Calidithermus terrae</name>
    <dbReference type="NCBI Taxonomy" id="1408545"/>
    <lineage>
        <taxon>Bacteria</taxon>
        <taxon>Thermotogati</taxon>
        <taxon>Deinococcota</taxon>
        <taxon>Deinococci</taxon>
        <taxon>Thermales</taxon>
        <taxon>Thermaceae</taxon>
        <taxon>Calidithermus</taxon>
    </lineage>
</organism>
<dbReference type="EMBL" id="QXDL01000208">
    <property type="protein sequence ID" value="RIH81090.1"/>
    <property type="molecule type" value="Genomic_DNA"/>
</dbReference>
<dbReference type="OrthoDB" id="31396at2"/>
<reference evidence="1 2" key="1">
    <citation type="submission" date="2018-08" db="EMBL/GenBank/DDBJ databases">
        <title>Meiothermus terrae DSM 26712 genome sequencing project.</title>
        <authorList>
            <person name="Da Costa M.S."/>
            <person name="Albuquerque L."/>
            <person name="Raposo P."/>
            <person name="Froufe H.J.C."/>
            <person name="Barroso C.S."/>
            <person name="Egas C."/>
        </authorList>
    </citation>
    <scope>NUCLEOTIDE SEQUENCE [LARGE SCALE GENOMIC DNA]</scope>
    <source>
        <strain evidence="1 2">DSM 26712</strain>
    </source>
</reference>
<comment type="caution">
    <text evidence="1">The sequence shown here is derived from an EMBL/GenBank/DDBJ whole genome shotgun (WGS) entry which is preliminary data.</text>
</comment>
<dbReference type="RefSeq" id="WP_119316316.1">
    <property type="nucleotide sequence ID" value="NZ_QXDL01000208.1"/>
</dbReference>
<sequence length="230" mass="25400">MKRWIALGVGVWVLGMALAQTPAAVEKMIEEGKLQAAYTEALMLGNAGYVLAAKAASYYAGYQAGDKEKGSWYDRAEEAAKKAIQADPDNPEAYFELARAHGRLAQFRGILDSLNLASSVRDNLNKALKLNPRHAGAKVALALWHFELTQKGVGWLYGANGGQVVPLFEEAIKLEPQTIIHRVEYATALARMNRKADAIKQLEYALSLPAKTYADRKDLERAKRQLDELK</sequence>
<keyword evidence="2" id="KW-1185">Reference proteome</keyword>
<evidence type="ECO:0000313" key="2">
    <source>
        <dbReference type="Proteomes" id="UP000265715"/>
    </source>
</evidence>
<dbReference type="InterPro" id="IPR011990">
    <property type="entry name" value="TPR-like_helical_dom_sf"/>
</dbReference>
<dbReference type="Gene3D" id="1.25.40.10">
    <property type="entry name" value="Tetratricopeptide repeat domain"/>
    <property type="match status" value="1"/>
</dbReference>
<dbReference type="SUPFAM" id="SSF48452">
    <property type="entry name" value="TPR-like"/>
    <property type="match status" value="1"/>
</dbReference>
<dbReference type="Proteomes" id="UP000265715">
    <property type="component" value="Unassembled WGS sequence"/>
</dbReference>